<evidence type="ECO:0000313" key="2">
    <source>
        <dbReference type="EMBL" id="GAA4265198.1"/>
    </source>
</evidence>
<sequence>MPLPHPVLRGFEAPAAVWSPGHRGVDLGSPAESVVLAPESGVVHFAGVVVDRPVVSLEHSGGLLSSFEPVEATVSKGQHVERGQPVGILRAGHCAEGACLHLGARVDRRYVSPLVLLGAARWAVLLPTRG</sequence>
<dbReference type="EMBL" id="BAABAU010000001">
    <property type="protein sequence ID" value="GAA4265198.1"/>
    <property type="molecule type" value="Genomic_DNA"/>
</dbReference>
<dbReference type="SUPFAM" id="SSF51261">
    <property type="entry name" value="Duplicated hybrid motif"/>
    <property type="match status" value="1"/>
</dbReference>
<dbReference type="CDD" id="cd12797">
    <property type="entry name" value="M23_peptidase"/>
    <property type="match status" value="1"/>
</dbReference>
<feature type="domain" description="M23ase beta-sheet core" evidence="1">
    <location>
        <begin position="21"/>
        <end position="113"/>
    </location>
</feature>
<comment type="caution">
    <text evidence="2">The sequence shown here is derived from an EMBL/GenBank/DDBJ whole genome shotgun (WGS) entry which is preliminary data.</text>
</comment>
<dbReference type="InterPro" id="IPR016047">
    <property type="entry name" value="M23ase_b-sheet_dom"/>
</dbReference>
<evidence type="ECO:0000259" key="1">
    <source>
        <dbReference type="Pfam" id="PF01551"/>
    </source>
</evidence>
<organism evidence="2 3">
    <name type="scientific">Frondihabitans peucedani</name>
    <dbReference type="NCBI Taxonomy" id="598626"/>
    <lineage>
        <taxon>Bacteria</taxon>
        <taxon>Bacillati</taxon>
        <taxon>Actinomycetota</taxon>
        <taxon>Actinomycetes</taxon>
        <taxon>Micrococcales</taxon>
        <taxon>Microbacteriaceae</taxon>
        <taxon>Frondihabitans</taxon>
    </lineage>
</organism>
<reference evidence="3" key="1">
    <citation type="journal article" date="2019" name="Int. J. Syst. Evol. Microbiol.">
        <title>The Global Catalogue of Microorganisms (GCM) 10K type strain sequencing project: providing services to taxonomists for standard genome sequencing and annotation.</title>
        <authorList>
            <consortium name="The Broad Institute Genomics Platform"/>
            <consortium name="The Broad Institute Genome Sequencing Center for Infectious Disease"/>
            <person name="Wu L."/>
            <person name="Ma J."/>
        </authorList>
    </citation>
    <scope>NUCLEOTIDE SEQUENCE [LARGE SCALE GENOMIC DNA]</scope>
    <source>
        <strain evidence="3">JCM 17442</strain>
    </source>
</reference>
<gene>
    <name evidence="2" type="ORF">GCM10022256_08100</name>
</gene>
<evidence type="ECO:0000313" key="3">
    <source>
        <dbReference type="Proteomes" id="UP001501594"/>
    </source>
</evidence>
<dbReference type="Proteomes" id="UP001501594">
    <property type="component" value="Unassembled WGS sequence"/>
</dbReference>
<dbReference type="Gene3D" id="2.70.70.10">
    <property type="entry name" value="Glucose Permease (Domain IIA)"/>
    <property type="match status" value="1"/>
</dbReference>
<dbReference type="InterPro" id="IPR011055">
    <property type="entry name" value="Dup_hybrid_motif"/>
</dbReference>
<dbReference type="Pfam" id="PF01551">
    <property type="entry name" value="Peptidase_M23"/>
    <property type="match status" value="1"/>
</dbReference>
<keyword evidence="3" id="KW-1185">Reference proteome</keyword>
<accession>A0ABP8DZB8</accession>
<proteinExistence type="predicted"/>
<name>A0ABP8DZB8_9MICO</name>
<protein>
    <recommendedName>
        <fullName evidence="1">M23ase beta-sheet core domain-containing protein</fullName>
    </recommendedName>
</protein>